<feature type="signal peptide" evidence="1">
    <location>
        <begin position="1"/>
        <end position="18"/>
    </location>
</feature>
<dbReference type="AlphaFoldDB" id="A0A1J7CJQ1"/>
<accession>A0A1J7CJQ1</accession>
<protein>
    <submittedName>
        <fullName evidence="2">Uncharacterized protein</fullName>
    </submittedName>
</protein>
<gene>
    <name evidence="2" type="ORF">BKM63_20935</name>
</gene>
<evidence type="ECO:0000256" key="1">
    <source>
        <dbReference type="SAM" id="SignalP"/>
    </source>
</evidence>
<dbReference type="OrthoDB" id="1356499at2"/>
<evidence type="ECO:0000313" key="2">
    <source>
        <dbReference type="EMBL" id="OIV39874.1"/>
    </source>
</evidence>
<keyword evidence="1" id="KW-0732">Signal</keyword>
<dbReference type="RefSeq" id="WP_071638548.1">
    <property type="nucleotide sequence ID" value="NZ_MLFK01000011.1"/>
</dbReference>
<name>A0A1J7CJQ1_FLAJO</name>
<proteinExistence type="predicted"/>
<keyword evidence="3" id="KW-1185">Reference proteome</keyword>
<sequence>MKNIFLAGAFLWCGLLLAQNSLVVPPQNIRTAFENQYPKKKAVWDIEYSGKSDDIIFEAQFNETAKNSSFCQI</sequence>
<evidence type="ECO:0000313" key="3">
    <source>
        <dbReference type="Proteomes" id="UP000182826"/>
    </source>
</evidence>
<dbReference type="Proteomes" id="UP000182826">
    <property type="component" value="Unassembled WGS sequence"/>
</dbReference>
<organism evidence="2 3">
    <name type="scientific">Flavobacterium johnsoniae</name>
    <name type="common">Cytophaga johnsonae</name>
    <dbReference type="NCBI Taxonomy" id="986"/>
    <lineage>
        <taxon>Bacteria</taxon>
        <taxon>Pseudomonadati</taxon>
        <taxon>Bacteroidota</taxon>
        <taxon>Flavobacteriia</taxon>
        <taxon>Flavobacteriales</taxon>
        <taxon>Flavobacteriaceae</taxon>
        <taxon>Flavobacterium</taxon>
    </lineage>
</organism>
<reference evidence="2 3" key="1">
    <citation type="submission" date="2016-10" db="EMBL/GenBank/DDBJ databases">
        <title>Draft Genome Sequence of Rhizobacteria Flavobacterium johnsoniae CI04.</title>
        <authorList>
            <person name="Bravo J.I."/>
            <person name="Lozano G.L."/>
            <person name="Handelsman J."/>
        </authorList>
    </citation>
    <scope>NUCLEOTIDE SEQUENCE [LARGE SCALE GENOMIC DNA]</scope>
    <source>
        <strain evidence="2 3">CI04</strain>
    </source>
</reference>
<comment type="caution">
    <text evidence="2">The sequence shown here is derived from an EMBL/GenBank/DDBJ whole genome shotgun (WGS) entry which is preliminary data.</text>
</comment>
<dbReference type="EMBL" id="MLFK01000011">
    <property type="protein sequence ID" value="OIV39874.1"/>
    <property type="molecule type" value="Genomic_DNA"/>
</dbReference>
<feature type="chain" id="PRO_5009644453" evidence="1">
    <location>
        <begin position="19"/>
        <end position="73"/>
    </location>
</feature>